<dbReference type="Pfam" id="PF00106">
    <property type="entry name" value="adh_short"/>
    <property type="match status" value="1"/>
</dbReference>
<sequence length="467" mass="49124">MQFTTVLGLFTALGGLTSALPHAIQRRDGGGVGITNNMQKDIYLWSVSDTTGDNMITLNAGGTYSESWRTNPNGGGISIKMAMQPEQTDVLQYEYTLQGDTIFWDLSCIDMGTGSAFTTAGFDVSSNEGSCPSASCAPGDSQCADAYLIPTDDHATHGCPSGTQMSLNIGSARPVRMDRLAQVSSHLNFPRGLFAGQTAIITGAGQGIGAEAARLFANEGAKVVVADIDEQKATTVANAINSSAPNRALAVAGDVMNAAYIDELVKRAAEFGGGKIHIIVNNAGFTWDGVIHKITDKQWETMLAVHNTAPFKLVRAAAPYFRVKDKEPRTIIQISSTSGIHGNAGQANYAVGKAGVVGLTKTIAKEWGPQFGVRSNTIAFGYITTRLTAAKEAGATITTADGTKVALGIPGRSTQKEEVNPEVAYADIPLRRPGTPEEAAKAIVAVASPWFSYVNGETIRVTGGRNT</sequence>
<dbReference type="OrthoDB" id="1393670at2759"/>
<dbReference type="SUPFAM" id="SSF51735">
    <property type="entry name" value="NAD(P)-binding Rossmann-fold domains"/>
    <property type="match status" value="1"/>
</dbReference>
<dbReference type="InterPro" id="IPR036291">
    <property type="entry name" value="NAD(P)-bd_dom_sf"/>
</dbReference>
<dbReference type="PRINTS" id="PR00081">
    <property type="entry name" value="GDHRDH"/>
</dbReference>
<feature type="signal peptide" evidence="5">
    <location>
        <begin position="1"/>
        <end position="19"/>
    </location>
</feature>
<dbReference type="PANTHER" id="PTHR42760:SF133">
    <property type="entry name" value="3-OXOACYL-[ACYL-CARRIER-PROTEIN] REDUCTASE"/>
    <property type="match status" value="1"/>
</dbReference>
<gene>
    <name evidence="6" type="ORF">TRUGW13939_04359</name>
</gene>
<reference evidence="7" key="1">
    <citation type="submission" date="2020-06" db="EMBL/GenBank/DDBJ databases">
        <title>A chromosome-scale genome assembly of Talaromyces rugulosus W13939.</title>
        <authorList>
            <person name="Wang B."/>
            <person name="Guo L."/>
            <person name="Ye K."/>
            <person name="Wang L."/>
        </authorList>
    </citation>
    <scope>NUCLEOTIDE SEQUENCE [LARGE SCALE GENOMIC DNA]</scope>
    <source>
        <strain evidence="7">W13939</strain>
    </source>
</reference>
<keyword evidence="7" id="KW-1185">Reference proteome</keyword>
<dbReference type="InterPro" id="IPR020904">
    <property type="entry name" value="Sc_DH/Rdtase_CS"/>
</dbReference>
<dbReference type="GO" id="GO:0006633">
    <property type="term" value="P:fatty acid biosynthetic process"/>
    <property type="evidence" value="ECO:0007669"/>
    <property type="project" value="TreeGrafter"/>
</dbReference>
<accession>A0A7H8QUR5</accession>
<dbReference type="RefSeq" id="XP_035343429.1">
    <property type="nucleotide sequence ID" value="XM_035487536.1"/>
</dbReference>
<keyword evidence="3" id="KW-0560">Oxidoreductase</keyword>
<evidence type="ECO:0000256" key="3">
    <source>
        <dbReference type="ARBA" id="ARBA00023002"/>
    </source>
</evidence>
<evidence type="ECO:0000256" key="1">
    <source>
        <dbReference type="ARBA" id="ARBA00006484"/>
    </source>
</evidence>
<dbReference type="Pfam" id="PF13561">
    <property type="entry name" value="adh_short_C2"/>
    <property type="match status" value="1"/>
</dbReference>
<keyword evidence="5" id="KW-0732">Signal</keyword>
<evidence type="ECO:0000256" key="2">
    <source>
        <dbReference type="ARBA" id="ARBA00022857"/>
    </source>
</evidence>
<evidence type="ECO:0000256" key="4">
    <source>
        <dbReference type="RuleBase" id="RU000363"/>
    </source>
</evidence>
<dbReference type="InterPro" id="IPR002347">
    <property type="entry name" value="SDR_fam"/>
</dbReference>
<dbReference type="GO" id="GO:0016616">
    <property type="term" value="F:oxidoreductase activity, acting on the CH-OH group of donors, NAD or NADP as acceptor"/>
    <property type="evidence" value="ECO:0007669"/>
    <property type="project" value="TreeGrafter"/>
</dbReference>
<protein>
    <submittedName>
        <fullName evidence="6">Uncharacterized protein</fullName>
    </submittedName>
</protein>
<organism evidence="6 7">
    <name type="scientific">Talaromyces rugulosus</name>
    <name type="common">Penicillium rugulosum</name>
    <dbReference type="NCBI Taxonomy" id="121627"/>
    <lineage>
        <taxon>Eukaryota</taxon>
        <taxon>Fungi</taxon>
        <taxon>Dikarya</taxon>
        <taxon>Ascomycota</taxon>
        <taxon>Pezizomycotina</taxon>
        <taxon>Eurotiomycetes</taxon>
        <taxon>Eurotiomycetidae</taxon>
        <taxon>Eurotiales</taxon>
        <taxon>Trichocomaceae</taxon>
        <taxon>Talaromyces</taxon>
        <taxon>Talaromyces sect. Islandici</taxon>
    </lineage>
</organism>
<dbReference type="KEGG" id="trg:TRUGW13939_04359"/>
<dbReference type="AlphaFoldDB" id="A0A7H8QUR5"/>
<dbReference type="EMBL" id="CP055899">
    <property type="protein sequence ID" value="QKX57251.1"/>
    <property type="molecule type" value="Genomic_DNA"/>
</dbReference>
<dbReference type="PRINTS" id="PR00080">
    <property type="entry name" value="SDRFAMILY"/>
</dbReference>
<keyword evidence="2" id="KW-0521">NADP</keyword>
<feature type="chain" id="PRO_5028951362" evidence="5">
    <location>
        <begin position="20"/>
        <end position="467"/>
    </location>
</feature>
<dbReference type="GO" id="GO:0048038">
    <property type="term" value="F:quinone binding"/>
    <property type="evidence" value="ECO:0007669"/>
    <property type="project" value="TreeGrafter"/>
</dbReference>
<name>A0A7H8QUR5_TALRU</name>
<evidence type="ECO:0000313" key="6">
    <source>
        <dbReference type="EMBL" id="QKX57251.1"/>
    </source>
</evidence>
<dbReference type="FunFam" id="3.40.50.720:FF:000084">
    <property type="entry name" value="Short-chain dehydrogenase reductase"/>
    <property type="match status" value="1"/>
</dbReference>
<dbReference type="Pfam" id="PF04681">
    <property type="entry name" value="Bys1"/>
    <property type="match status" value="1"/>
</dbReference>
<dbReference type="GeneID" id="55991861"/>
<dbReference type="InterPro" id="IPR006771">
    <property type="entry name" value="CetA-like"/>
</dbReference>
<dbReference type="Gene3D" id="3.40.50.720">
    <property type="entry name" value="NAD(P)-binding Rossmann-like Domain"/>
    <property type="match status" value="1"/>
</dbReference>
<evidence type="ECO:0000256" key="5">
    <source>
        <dbReference type="SAM" id="SignalP"/>
    </source>
</evidence>
<proteinExistence type="inferred from homology"/>
<comment type="similarity">
    <text evidence="1 4">Belongs to the short-chain dehydrogenases/reductases (SDR) family.</text>
</comment>
<dbReference type="Proteomes" id="UP000509510">
    <property type="component" value="Chromosome II"/>
</dbReference>
<dbReference type="PANTHER" id="PTHR42760">
    <property type="entry name" value="SHORT-CHAIN DEHYDROGENASES/REDUCTASES FAMILY MEMBER"/>
    <property type="match status" value="1"/>
</dbReference>
<dbReference type="PROSITE" id="PS00061">
    <property type="entry name" value="ADH_SHORT"/>
    <property type="match status" value="1"/>
</dbReference>
<evidence type="ECO:0000313" key="7">
    <source>
        <dbReference type="Proteomes" id="UP000509510"/>
    </source>
</evidence>